<evidence type="ECO:0000313" key="3">
    <source>
        <dbReference type="Proteomes" id="UP000680514"/>
    </source>
</evidence>
<feature type="region of interest" description="Disordered" evidence="1">
    <location>
        <begin position="99"/>
        <end position="123"/>
    </location>
</feature>
<name>A0ABM7Q9P7_9GAMM</name>
<keyword evidence="3" id="KW-1185">Reference proteome</keyword>
<accession>A0ABM7Q9P7</accession>
<feature type="compositionally biased region" description="Basic and acidic residues" evidence="1">
    <location>
        <begin position="99"/>
        <end position="108"/>
    </location>
</feature>
<evidence type="ECO:0000313" key="2">
    <source>
        <dbReference type="EMBL" id="BCT94153.1"/>
    </source>
</evidence>
<protein>
    <submittedName>
        <fullName evidence="2">Uncharacterized protein</fullName>
    </submittedName>
</protein>
<evidence type="ECO:0000256" key="1">
    <source>
        <dbReference type="SAM" id="MobiDB-lite"/>
    </source>
</evidence>
<dbReference type="EMBL" id="AP024546">
    <property type="protein sequence ID" value="BCT94153.1"/>
    <property type="molecule type" value="Genomic_DNA"/>
</dbReference>
<dbReference type="PROSITE" id="PS51257">
    <property type="entry name" value="PROKAR_LIPOPROTEIN"/>
    <property type="match status" value="1"/>
</dbReference>
<proteinExistence type="predicted"/>
<reference evidence="2 3" key="1">
    <citation type="submission" date="2021-03" db="EMBL/GenBank/DDBJ databases">
        <title>Complete Genome Sequences of Two Lysobacter Strains Isolated from Sea Water (Lysobacter caseinilyticus) and Soil (Lysobacter helvus) in South Korea.</title>
        <authorList>
            <person name="Watanabe Y."/>
            <person name="Arakawa K."/>
        </authorList>
    </citation>
    <scope>NUCLEOTIDE SEQUENCE [LARGE SCALE GENOMIC DNA]</scope>
    <source>
        <strain evidence="2 3">D10</strain>
    </source>
</reference>
<dbReference type="Proteomes" id="UP000680514">
    <property type="component" value="Chromosome"/>
</dbReference>
<dbReference type="RefSeq" id="WP_213435038.1">
    <property type="nucleotide sequence ID" value="NZ_AP024546.1"/>
</dbReference>
<organism evidence="2 3">
    <name type="scientific">Lysobacter helvus</name>
    <dbReference type="NCBI Taxonomy" id="2675059"/>
    <lineage>
        <taxon>Bacteria</taxon>
        <taxon>Pseudomonadati</taxon>
        <taxon>Pseudomonadota</taxon>
        <taxon>Gammaproteobacteria</taxon>
        <taxon>Lysobacterales</taxon>
        <taxon>Lysobacteraceae</taxon>
        <taxon>Lysobacter</taxon>
    </lineage>
</organism>
<sequence>MRNVMMGACVVAWLTGCGWTDDVDRLTKAQVALLCHQIEAYERDQHQPLTAAQGLRGLFQAPDGTRYAGPGSLLDGRRLPFEPIVERGVIVGVRSIGADKRSSADDMQCRVTPSASKAEAATH</sequence>
<gene>
    <name evidence="2" type="ORF">LYSHEL_00240</name>
</gene>